<accession>A0ABQ7Q4I4</accession>
<evidence type="ECO:0000256" key="10">
    <source>
        <dbReference type="RuleBase" id="RU364032"/>
    </source>
</evidence>
<comment type="subcellular location">
    <subcellularLocation>
        <location evidence="1">Chromosome</location>
    </subcellularLocation>
    <subcellularLocation>
        <location evidence="2 10">Nucleus</location>
        <location evidence="2 10">Nucleolus</location>
    </subcellularLocation>
</comment>
<dbReference type="Pfam" id="PF17405">
    <property type="entry name" value="Nrap_D4"/>
    <property type="match status" value="1"/>
</dbReference>
<feature type="compositionally biased region" description="Polar residues" evidence="11">
    <location>
        <begin position="21"/>
        <end position="30"/>
    </location>
</feature>
<dbReference type="InterPro" id="IPR035082">
    <property type="entry name" value="Nrap_D1"/>
</dbReference>
<dbReference type="PANTHER" id="PTHR17972:SF0">
    <property type="entry name" value="NUCLEOLAR PROTEIN 6"/>
    <property type="match status" value="1"/>
</dbReference>
<evidence type="ECO:0000256" key="11">
    <source>
        <dbReference type="SAM" id="MobiDB-lite"/>
    </source>
</evidence>
<evidence type="ECO:0000259" key="13">
    <source>
        <dbReference type="Pfam" id="PF17403"/>
    </source>
</evidence>
<dbReference type="Proteomes" id="UP000823941">
    <property type="component" value="Chromosome 21"/>
</dbReference>
<evidence type="ECO:0000256" key="6">
    <source>
        <dbReference type="ARBA" id="ARBA00022884"/>
    </source>
</evidence>
<dbReference type="Pfam" id="PF17403">
    <property type="entry name" value="Nrap_D2"/>
    <property type="match status" value="1"/>
</dbReference>
<dbReference type="InterPro" id="IPR035368">
    <property type="entry name" value="Nrap_D3"/>
</dbReference>
<evidence type="ECO:0000259" key="14">
    <source>
        <dbReference type="Pfam" id="PF17404"/>
    </source>
</evidence>
<feature type="region of interest" description="Disordered" evidence="11">
    <location>
        <begin position="1"/>
        <end position="39"/>
    </location>
</feature>
<dbReference type="InterPro" id="IPR035370">
    <property type="entry name" value="Nrap_D5"/>
</dbReference>
<evidence type="ECO:0000256" key="1">
    <source>
        <dbReference type="ARBA" id="ARBA00004286"/>
    </source>
</evidence>
<dbReference type="EMBL" id="JAHIBW010000021">
    <property type="protein sequence ID" value="KAG7300091.1"/>
    <property type="molecule type" value="Genomic_DNA"/>
</dbReference>
<feature type="region of interest" description="Disordered" evidence="11">
    <location>
        <begin position="1007"/>
        <end position="1029"/>
    </location>
</feature>
<dbReference type="Pfam" id="PF17407">
    <property type="entry name" value="Nrap_D6"/>
    <property type="match status" value="1"/>
</dbReference>
<gene>
    <name evidence="18" type="ORF">JYU34_015630</name>
</gene>
<keyword evidence="5" id="KW-0158">Chromosome</keyword>
<organism evidence="18 19">
    <name type="scientific">Plutella xylostella</name>
    <name type="common">Diamondback moth</name>
    <name type="synonym">Plutella maculipennis</name>
    <dbReference type="NCBI Taxonomy" id="51655"/>
    <lineage>
        <taxon>Eukaryota</taxon>
        <taxon>Metazoa</taxon>
        <taxon>Ecdysozoa</taxon>
        <taxon>Arthropoda</taxon>
        <taxon>Hexapoda</taxon>
        <taxon>Insecta</taxon>
        <taxon>Pterygota</taxon>
        <taxon>Neoptera</taxon>
        <taxon>Endopterygota</taxon>
        <taxon>Lepidoptera</taxon>
        <taxon>Glossata</taxon>
        <taxon>Ditrysia</taxon>
        <taxon>Yponomeutoidea</taxon>
        <taxon>Plutellidae</taxon>
        <taxon>Plutella</taxon>
    </lineage>
</organism>
<evidence type="ECO:0000256" key="4">
    <source>
        <dbReference type="ARBA" id="ARBA00016437"/>
    </source>
</evidence>
<evidence type="ECO:0000313" key="18">
    <source>
        <dbReference type="EMBL" id="KAG7300091.1"/>
    </source>
</evidence>
<proteinExistence type="inferred from homology"/>
<evidence type="ECO:0000259" key="15">
    <source>
        <dbReference type="Pfam" id="PF17405"/>
    </source>
</evidence>
<dbReference type="Gene3D" id="3.30.70.3030">
    <property type="match status" value="1"/>
</dbReference>
<dbReference type="Gene3D" id="1.10.1410.10">
    <property type="match status" value="2"/>
</dbReference>
<reference evidence="18 19" key="1">
    <citation type="submission" date="2021-06" db="EMBL/GenBank/DDBJ databases">
        <title>A haploid diamondback moth (Plutella xylostella L.) genome assembly resolves 31 chromosomes and identifies a diamide resistance mutation.</title>
        <authorList>
            <person name="Ward C.M."/>
            <person name="Perry K.D."/>
            <person name="Baker G."/>
            <person name="Powis K."/>
            <person name="Heckel D.G."/>
            <person name="Baxter S.W."/>
        </authorList>
    </citation>
    <scope>NUCLEOTIDE SEQUENCE [LARGE SCALE GENOMIC DNA]</scope>
    <source>
        <strain evidence="18 19">LV</strain>
        <tissue evidence="18">Single pupa</tissue>
    </source>
</reference>
<evidence type="ECO:0000259" key="17">
    <source>
        <dbReference type="Pfam" id="PF17407"/>
    </source>
</evidence>
<dbReference type="InterPro" id="IPR035369">
    <property type="entry name" value="Nrap_D4"/>
</dbReference>
<feature type="domain" description="Nrap protein" evidence="16">
    <location>
        <begin position="831"/>
        <end position="984"/>
    </location>
</feature>
<dbReference type="InterPro" id="IPR005554">
    <property type="entry name" value="NOL6/Upt22"/>
</dbReference>
<feature type="compositionally biased region" description="Basic and acidic residues" evidence="11">
    <location>
        <begin position="1007"/>
        <end position="1025"/>
    </location>
</feature>
<dbReference type="InterPro" id="IPR035367">
    <property type="entry name" value="Nrap_D2"/>
</dbReference>
<comment type="function">
    <text evidence="8">Part of the small subunit (SSU) processome, first precursor of the small eukaryotic ribosomal subunit. During the assembly of the SSU processome in the nucleolus, many ribosome biogenesis factors, an RNA chaperone and ribosomal proteins associate with the nascent pre-rRNA and work in concert to generate RNA folding, modifications, rearrangements and cleavage as well as targeted degradation of pre-ribosomal RNA by the RNA exosome.</text>
</comment>
<evidence type="ECO:0000259" key="16">
    <source>
        <dbReference type="Pfam" id="PF17406"/>
    </source>
</evidence>
<evidence type="ECO:0000256" key="2">
    <source>
        <dbReference type="ARBA" id="ARBA00004604"/>
    </source>
</evidence>
<protein>
    <recommendedName>
        <fullName evidence="4 10">Nucleolar protein 6</fullName>
    </recommendedName>
</protein>
<feature type="domain" description="Nrap protein" evidence="15">
    <location>
        <begin position="625"/>
        <end position="829"/>
    </location>
</feature>
<keyword evidence="6 10" id="KW-0694">RNA-binding</keyword>
<sequence>MVKRKAQSSLSEEDGEGDTLFESSKGSENGVSKDGAKKVRTKSLYRQPTVRELNRLQETETLFNSNLFRLQIEEILEEVKVKEKTVTKFQQWFETLKKHLDNICENNTEYDLLENTLFKELKVKTPVSSSLKKTKCVFKFHKFQEVEIVGSYGLGCPINSKLTVDIQITVPADTYTKNDSINYRYHKKRAAYLAYIASHLKNVDTVEDLKYSWLNGCESMPVLDLKPAGKLGNHVSVRIHLSCEPEAYKLHRYSPSRNNLRESWLLSEESSESTTEVGPPTPYYNSSVLSELTASANQEFLAGVLANGENLKQAIVLLKIWLRQRRLKVSGHIVSMFVAHLVQSKRINNIMSSYQIVRNVWISLKTSEWDTKGMSVKKAPEGSPSLEEFLGHFPVVFLDATGYYNICWQMHRGTYQALKRESALAVEMLDNTAINSFIPLFMTPVTPLVQFDNILKCKDLQNIKEAVYNKTPKEARVNYGIDKLSLVTETIHTLLAKGLGDRVHLILQVVENDFSWPVKESVDKAKDSNYEEKLSFGFILNAENAMNPVMKGPSANLPEAEVFRSFWGDKSELRRFQDGAITEACVWRGGGAAERRGVTGEIIQYLLALKYGITKETFYVADQLDSILTCKAFADLGSVEELSFEVIQAFDDLRRQLRSLADVPLDVSSVYGTSPILSTACPCPAARARPPARPWRRHAACLLKQYGSPPVCPPYVGVTRAVVELGHSGKWPGDLQAFRALKAAFNLQISEQITKQYNLPTQPYPTHIDVLKSGYVFRLEIAHPKEITLLRKEVEGGVVKYRDTEESLNLQLNTVLMPRLRGALHGLQQTHSAFGPTACLFKRWLCCHLLDESHFPPTVAELLAAAIFLKPEPETAPLNPLIGFVRTLKLLVNTDWTKDMLVLNLTHEFSAEETSELERKFSTRDTSTPPYLHIVTPFDGDTPSVWSRNAPTKPVLCRAVALARSTIGYLEKALLEDNKEQVLSAFAPSLKGYDVFIHLHPSLVPHRSERVDQPRGKRTSVEPRSDQTTGELGEVIPVAEFHPVRRYLEELRSAYSDFALFFHDTYGGDVIAVLWRPDIDEPKEFQVSTANALKPVTEGSQLQYKLNKQAIAADFALLGQGLVKEVIVT</sequence>
<dbReference type="PANTHER" id="PTHR17972">
    <property type="entry name" value="NUCLEOLAR RNA-ASSOCIATED PROTEIN"/>
    <property type="match status" value="1"/>
</dbReference>
<comment type="caution">
    <text evidence="18">The sequence shown here is derived from an EMBL/GenBank/DDBJ whole genome shotgun (WGS) entry which is preliminary data.</text>
</comment>
<feature type="domain" description="Nrap protein" evidence="17">
    <location>
        <begin position="990"/>
        <end position="1126"/>
    </location>
</feature>
<dbReference type="Pfam" id="PF17404">
    <property type="entry name" value="Nrap_D3"/>
    <property type="match status" value="1"/>
</dbReference>
<comment type="similarity">
    <text evidence="3 10">Belongs to the NRAP family.</text>
</comment>
<evidence type="ECO:0000256" key="7">
    <source>
        <dbReference type="ARBA" id="ARBA00023242"/>
    </source>
</evidence>
<evidence type="ECO:0000313" key="19">
    <source>
        <dbReference type="Proteomes" id="UP000823941"/>
    </source>
</evidence>
<name>A0ABQ7Q4I4_PLUXY</name>
<keyword evidence="7 10" id="KW-0539">Nucleus</keyword>
<evidence type="ECO:0000256" key="8">
    <source>
        <dbReference type="ARBA" id="ARBA00035000"/>
    </source>
</evidence>
<comment type="subunit">
    <text evidence="9">Part of the small subunit (SSU) processome, composed of more than 70 proteins and the RNA chaperone small nucleolar RNA (snoRNA) U3.</text>
</comment>
<feature type="domain" description="Nrap protein" evidence="13">
    <location>
        <begin position="311"/>
        <end position="443"/>
    </location>
</feature>
<evidence type="ECO:0000256" key="9">
    <source>
        <dbReference type="ARBA" id="ARBA00035020"/>
    </source>
</evidence>
<feature type="domain" description="Nrap protein" evidence="14">
    <location>
        <begin position="448"/>
        <end position="610"/>
    </location>
</feature>
<dbReference type="InterPro" id="IPR035371">
    <property type="entry name" value="Nrap_D6"/>
</dbReference>
<evidence type="ECO:0000256" key="5">
    <source>
        <dbReference type="ARBA" id="ARBA00022454"/>
    </source>
</evidence>
<feature type="domain" description="Nrap protein" evidence="12">
    <location>
        <begin position="164"/>
        <end position="303"/>
    </location>
</feature>
<dbReference type="Pfam" id="PF03813">
    <property type="entry name" value="Nrap"/>
    <property type="match status" value="1"/>
</dbReference>
<keyword evidence="19" id="KW-1185">Reference proteome</keyword>
<evidence type="ECO:0000256" key="3">
    <source>
        <dbReference type="ARBA" id="ARBA00006674"/>
    </source>
</evidence>
<dbReference type="Pfam" id="PF17406">
    <property type="entry name" value="Nrap_D5"/>
    <property type="match status" value="1"/>
</dbReference>
<evidence type="ECO:0000259" key="12">
    <source>
        <dbReference type="Pfam" id="PF03813"/>
    </source>
</evidence>